<evidence type="ECO:0000313" key="4">
    <source>
        <dbReference type="EMBL" id="CAE7276958.1"/>
    </source>
</evidence>
<reference evidence="4" key="1">
    <citation type="submission" date="2021-02" db="EMBL/GenBank/DDBJ databases">
        <authorList>
            <person name="Dougan E. K."/>
            <person name="Rhodes N."/>
            <person name="Thang M."/>
            <person name="Chan C."/>
        </authorList>
    </citation>
    <scope>NUCLEOTIDE SEQUENCE</scope>
</reference>
<protein>
    <submittedName>
        <fullName evidence="4">GIP protein</fullName>
    </submittedName>
</protein>
<dbReference type="InterPro" id="IPR002110">
    <property type="entry name" value="Ankyrin_rpt"/>
</dbReference>
<dbReference type="Proteomes" id="UP000604046">
    <property type="component" value="Unassembled WGS sequence"/>
</dbReference>
<accession>A0A812N5V9</accession>
<feature type="repeat" description="ANK" evidence="3">
    <location>
        <begin position="356"/>
        <end position="389"/>
    </location>
</feature>
<evidence type="ECO:0000256" key="2">
    <source>
        <dbReference type="ARBA" id="ARBA00023043"/>
    </source>
</evidence>
<comment type="caution">
    <text evidence="4">The sequence shown here is derived from an EMBL/GenBank/DDBJ whole genome shotgun (WGS) entry which is preliminary data.</text>
</comment>
<dbReference type="GO" id="GO:0000976">
    <property type="term" value="F:transcription cis-regulatory region binding"/>
    <property type="evidence" value="ECO:0007669"/>
    <property type="project" value="TreeGrafter"/>
</dbReference>
<evidence type="ECO:0000256" key="1">
    <source>
        <dbReference type="ARBA" id="ARBA00022737"/>
    </source>
</evidence>
<keyword evidence="2 3" id="KW-0040">ANK repeat</keyword>
<dbReference type="GO" id="GO:0005634">
    <property type="term" value="C:nucleus"/>
    <property type="evidence" value="ECO:0007669"/>
    <property type="project" value="TreeGrafter"/>
</dbReference>
<dbReference type="Pfam" id="PF00023">
    <property type="entry name" value="Ank"/>
    <property type="match status" value="1"/>
</dbReference>
<dbReference type="PROSITE" id="PS50297">
    <property type="entry name" value="ANK_REP_REGION"/>
    <property type="match status" value="1"/>
</dbReference>
<organism evidence="4 5">
    <name type="scientific">Symbiodinium natans</name>
    <dbReference type="NCBI Taxonomy" id="878477"/>
    <lineage>
        <taxon>Eukaryota</taxon>
        <taxon>Sar</taxon>
        <taxon>Alveolata</taxon>
        <taxon>Dinophyceae</taxon>
        <taxon>Suessiales</taxon>
        <taxon>Symbiodiniaceae</taxon>
        <taxon>Symbiodinium</taxon>
    </lineage>
</organism>
<dbReference type="SUPFAM" id="SSF48403">
    <property type="entry name" value="Ankyrin repeat"/>
    <property type="match status" value="1"/>
</dbReference>
<dbReference type="AlphaFoldDB" id="A0A812N5V9"/>
<proteinExistence type="predicted"/>
<name>A0A812N5V9_9DINO</name>
<dbReference type="InterPro" id="IPR050663">
    <property type="entry name" value="Ankyrin-SOCS_Box"/>
</dbReference>
<dbReference type="PANTHER" id="PTHR24193">
    <property type="entry name" value="ANKYRIN REPEAT PROTEIN"/>
    <property type="match status" value="1"/>
</dbReference>
<dbReference type="InterPro" id="IPR036770">
    <property type="entry name" value="Ankyrin_rpt-contain_sf"/>
</dbReference>
<dbReference type="PANTHER" id="PTHR24193:SF121">
    <property type="entry name" value="ADA2A-CONTAINING COMPLEX COMPONENT 3, ISOFORM D"/>
    <property type="match status" value="1"/>
</dbReference>
<evidence type="ECO:0000256" key="3">
    <source>
        <dbReference type="PROSITE-ProRule" id="PRU00023"/>
    </source>
</evidence>
<evidence type="ECO:0000313" key="5">
    <source>
        <dbReference type="Proteomes" id="UP000604046"/>
    </source>
</evidence>
<dbReference type="PROSITE" id="PS50088">
    <property type="entry name" value="ANK_REPEAT"/>
    <property type="match status" value="2"/>
</dbReference>
<dbReference type="SMART" id="SM00248">
    <property type="entry name" value="ANK"/>
    <property type="match status" value="4"/>
</dbReference>
<dbReference type="OrthoDB" id="416842at2759"/>
<gene>
    <name evidence="4" type="primary">GIP</name>
    <name evidence="4" type="ORF">SNAT2548_LOCUS14689</name>
</gene>
<keyword evidence="1" id="KW-0677">Repeat</keyword>
<feature type="repeat" description="ANK" evidence="3">
    <location>
        <begin position="527"/>
        <end position="559"/>
    </location>
</feature>
<dbReference type="Gene3D" id="1.25.40.20">
    <property type="entry name" value="Ankyrin repeat-containing domain"/>
    <property type="match status" value="3"/>
</dbReference>
<sequence>MGNALAGPALCGPDAAKIQLVHECKFPMYVVKVSDFLNMEGAPMPHHVLEQKGLLHIWYPGMFVIFVSHQWLAATHPDPHGKQMAVLRQSLCGIIEGTVHVENDMISLIKGRGRCELPGAVRRQVQEGFLFLDWFAIPQLTARHEGVNEDAQSKAALAVQSIPSYVESSDLFVALVPELTHVTRGTRCNYPSWLGRGWCRAELWCHLLSNKPDTSVILVHSALEAEFMFPLDWQHNTVAEGEFTVESDRAVVVKLSEVAVDSKIRHLGMEGPIGLYRFYVAYRAKLLGRPTLPWDLVGFLESFRFPSFQDALFDQTASGALCAVLAGDTRMLARLIWRRADINHRVSGLSELGFYDSQTLLMVAAKSHQKPEVLSTLLELRADVNARDRSGLNCAFYVRSALHVQVLVEAKADLHSTCVPLGLAPLTGASSSADTDTVAAMLEALCDPNPELSGAGYGPLHGVAGFARHCNRYSAKTARLLLAWRADIDMRARPSGKYQVLTLAARARTGLGQASGSLTTRRVAALPGITPLAIAAMLGDGELTQLFLEFGAEMLANDRGDLPEDLAASNGQDHLVPILATFCV</sequence>
<keyword evidence="5" id="KW-1185">Reference proteome</keyword>
<dbReference type="EMBL" id="CAJNDS010001757">
    <property type="protein sequence ID" value="CAE7276958.1"/>
    <property type="molecule type" value="Genomic_DNA"/>
</dbReference>
<dbReference type="GO" id="GO:0045944">
    <property type="term" value="P:positive regulation of transcription by RNA polymerase II"/>
    <property type="evidence" value="ECO:0007669"/>
    <property type="project" value="TreeGrafter"/>
</dbReference>